<feature type="signal peptide" evidence="1">
    <location>
        <begin position="1"/>
        <end position="19"/>
    </location>
</feature>
<feature type="chain" id="PRO_5041083359" evidence="1">
    <location>
        <begin position="20"/>
        <end position="219"/>
    </location>
</feature>
<dbReference type="EMBL" id="CAJPIJ010000184">
    <property type="protein sequence ID" value="CAG2006523.1"/>
    <property type="molecule type" value="Genomic_DNA"/>
</dbReference>
<dbReference type="PANTHER" id="PTHR35605:SF1">
    <property type="entry name" value="ECP2 EFFECTOR PROTEIN DOMAIN-CONTAINING PROTEIN-RELATED"/>
    <property type="match status" value="1"/>
</dbReference>
<protein>
    <submittedName>
        <fullName evidence="2">Uncharacterized protein</fullName>
    </submittedName>
</protein>
<evidence type="ECO:0000313" key="3">
    <source>
        <dbReference type="EMBL" id="VIO58679.1"/>
    </source>
</evidence>
<dbReference type="Proteomes" id="UP000746612">
    <property type="component" value="Unassembled WGS sequence"/>
</dbReference>
<reference evidence="3" key="1">
    <citation type="submission" date="2019-04" db="EMBL/GenBank/DDBJ databases">
        <authorList>
            <person name="Melise S."/>
            <person name="Noan J."/>
            <person name="Okalmin O."/>
        </authorList>
    </citation>
    <scope>NUCLEOTIDE SEQUENCE</scope>
    <source>
        <strain evidence="3">FN9</strain>
    </source>
</reference>
<reference evidence="2" key="2">
    <citation type="submission" date="2021-03" db="EMBL/GenBank/DDBJ databases">
        <authorList>
            <person name="Alouane T."/>
            <person name="Langin T."/>
            <person name="Bonhomme L."/>
        </authorList>
    </citation>
    <scope>NUCLEOTIDE SEQUENCE</scope>
    <source>
        <strain evidence="2">MDC_Fg202</strain>
    </source>
</reference>
<dbReference type="EMBL" id="CAAKMV010000134">
    <property type="protein sequence ID" value="VIO58679.1"/>
    <property type="molecule type" value="Genomic_DNA"/>
</dbReference>
<proteinExistence type="predicted"/>
<evidence type="ECO:0000256" key="1">
    <source>
        <dbReference type="SAM" id="SignalP"/>
    </source>
</evidence>
<sequence length="219" mass="24235">MRSSITILLTLANLALVPAAPSPKILDDSVFENAGTPTWKIAVVEGEPPVEFKGTIQDVMKQLKVDYPEYAREAQEKIDTAIEAERLEEEAPPSPEAQALAALQKRDHNICFNFPVARERPINDGIQYLRGIAGGLTVRAGPRACDRISCSSNAGIFICNDNPHPFWIPSWDNVANAAKACNNECRRFCFDCGLQTGWWTSGQRFHDGNFNVILRESSC</sequence>
<name>A0A2H3GCP5_GIBZA</name>
<accession>A0A2H3GCP5</accession>
<gene>
    <name evidence="3" type="ORF">FUG_LOCUS313261</name>
    <name evidence="2" type="ORF">MDCFG202_LOCUS518771</name>
</gene>
<organism evidence="2 4">
    <name type="scientific">Gibberella zeae</name>
    <name type="common">Wheat head blight fungus</name>
    <name type="synonym">Fusarium graminearum</name>
    <dbReference type="NCBI Taxonomy" id="5518"/>
    <lineage>
        <taxon>Eukaryota</taxon>
        <taxon>Fungi</taxon>
        <taxon>Dikarya</taxon>
        <taxon>Ascomycota</taxon>
        <taxon>Pezizomycotina</taxon>
        <taxon>Sordariomycetes</taxon>
        <taxon>Hypocreomycetidae</taxon>
        <taxon>Hypocreales</taxon>
        <taxon>Nectriaceae</taxon>
        <taxon>Fusarium</taxon>
    </lineage>
</organism>
<dbReference type="AlphaFoldDB" id="A0A2H3GCP5"/>
<evidence type="ECO:0000313" key="4">
    <source>
        <dbReference type="Proteomes" id="UP000746612"/>
    </source>
</evidence>
<evidence type="ECO:0000313" key="2">
    <source>
        <dbReference type="EMBL" id="CAG2006523.1"/>
    </source>
</evidence>
<dbReference type="OrthoDB" id="3552888at2759"/>
<dbReference type="OMA" id="WCNANSE"/>
<dbReference type="PANTHER" id="PTHR35605">
    <property type="entry name" value="ECP2 EFFECTOR PROTEIN DOMAIN-CONTAINING PROTEIN-RELATED"/>
    <property type="match status" value="1"/>
</dbReference>
<keyword evidence="1" id="KW-0732">Signal</keyword>